<feature type="transmembrane region" description="Helical" evidence="21">
    <location>
        <begin position="135"/>
        <end position="157"/>
    </location>
</feature>
<comment type="similarity">
    <text evidence="2">Belongs to the Ca(2+):cation antiporter (CaCA) (TC 2.A.19) family. SLC8 subfamily.</text>
</comment>
<feature type="domain" description="Calx-beta" evidence="22">
    <location>
        <begin position="584"/>
        <end position="690"/>
    </location>
</feature>
<evidence type="ECO:0000313" key="23">
    <source>
        <dbReference type="Proteomes" id="UP000515163"/>
    </source>
</evidence>
<dbReference type="PRINTS" id="PR01259">
    <property type="entry name" value="NACAEXCHNGR"/>
</dbReference>
<evidence type="ECO:0000313" key="24">
    <source>
        <dbReference type="RefSeq" id="XP_031571490.1"/>
    </source>
</evidence>
<keyword evidence="18" id="KW-0739">Sodium transport</keyword>
<feature type="compositionally biased region" description="Basic and acidic residues" evidence="20">
    <location>
        <begin position="489"/>
        <end position="503"/>
    </location>
</feature>
<evidence type="ECO:0000256" key="18">
    <source>
        <dbReference type="ARBA" id="ARBA00023201"/>
    </source>
</evidence>
<dbReference type="Pfam" id="PF01699">
    <property type="entry name" value="Na_Ca_ex"/>
    <property type="match status" value="2"/>
</dbReference>
<evidence type="ECO:0000256" key="8">
    <source>
        <dbReference type="ARBA" id="ARBA00022723"/>
    </source>
</evidence>
<dbReference type="InterPro" id="IPR051171">
    <property type="entry name" value="CaCA"/>
</dbReference>
<name>A0A6P8J0X3_ACTTE</name>
<evidence type="ECO:0000256" key="20">
    <source>
        <dbReference type="SAM" id="MobiDB-lite"/>
    </source>
</evidence>
<dbReference type="Gene3D" id="1.20.1420.30">
    <property type="entry name" value="NCX, central ion-binding region"/>
    <property type="match status" value="2"/>
</dbReference>
<keyword evidence="8" id="KW-0479">Metal-binding</keyword>
<dbReference type="InterPro" id="IPR038081">
    <property type="entry name" value="CalX-like_sf"/>
</dbReference>
<dbReference type="InterPro" id="IPR004836">
    <property type="entry name" value="Na_Ca_Ex"/>
</dbReference>
<evidence type="ECO:0000313" key="25">
    <source>
        <dbReference type="RefSeq" id="XP_031571491.1"/>
    </source>
</evidence>
<evidence type="ECO:0000256" key="16">
    <source>
        <dbReference type="ARBA" id="ARBA00023136"/>
    </source>
</evidence>
<reference evidence="24 25" key="1">
    <citation type="submission" date="2025-04" db="UniProtKB">
        <authorList>
            <consortium name="RefSeq"/>
        </authorList>
    </citation>
    <scope>IDENTIFICATION</scope>
    <source>
        <tissue evidence="24 25">Tentacle</tissue>
    </source>
</reference>
<evidence type="ECO:0000256" key="7">
    <source>
        <dbReference type="ARBA" id="ARBA00022692"/>
    </source>
</evidence>
<feature type="transmembrane region" description="Helical" evidence="21">
    <location>
        <begin position="200"/>
        <end position="219"/>
    </location>
</feature>
<dbReference type="AlphaFoldDB" id="A0A6P8J0X3"/>
<evidence type="ECO:0000259" key="22">
    <source>
        <dbReference type="SMART" id="SM00237"/>
    </source>
</evidence>
<evidence type="ECO:0000256" key="14">
    <source>
        <dbReference type="ARBA" id="ARBA00023053"/>
    </source>
</evidence>
<evidence type="ECO:0000256" key="17">
    <source>
        <dbReference type="ARBA" id="ARBA00023180"/>
    </source>
</evidence>
<proteinExistence type="inferred from homology"/>
<dbReference type="InterPro" id="IPR004837">
    <property type="entry name" value="NaCa_Exmemb"/>
</dbReference>
<feature type="transmembrane region" description="Helical" evidence="21">
    <location>
        <begin position="169"/>
        <end position="188"/>
    </location>
</feature>
<dbReference type="SUPFAM" id="SSF141072">
    <property type="entry name" value="CalX-like"/>
    <property type="match status" value="2"/>
</dbReference>
<feature type="transmembrane region" description="Helical" evidence="21">
    <location>
        <begin position="865"/>
        <end position="882"/>
    </location>
</feature>
<evidence type="ECO:0000256" key="19">
    <source>
        <dbReference type="ARBA" id="ARBA00033667"/>
    </source>
</evidence>
<dbReference type="RefSeq" id="XP_031571491.1">
    <property type="nucleotide sequence ID" value="XM_031715631.1"/>
</dbReference>
<dbReference type="GeneID" id="116305671"/>
<keyword evidence="16 21" id="KW-0472">Membrane</keyword>
<comment type="subcellular location">
    <subcellularLocation>
        <location evidence="1">Cell membrane</location>
        <topology evidence="1">Multi-pass membrane protein</topology>
    </subcellularLocation>
</comment>
<keyword evidence="11" id="KW-0106">Calcium</keyword>
<sequence>MVYITNYTNGYIVEYSAPCFDSWLLIPGENLWRAGLRGFLYTLAMFYLFLGIAIVADIFMGSIEVITSKKRKLTRFDPEKQESVEIEVFVWNETVANLTLMALGSSAPEILLAVIETIQDISSDGAQGADQDGLGTFTIIGSASFNMLLITAICVVSVPTDTVKRVREFGVFIWTAVWSLFAYVWLLITLKWVSPDEVEIWEAFLTLSFFPLLVFTSWCQDHGWWCSRRTGKVLTVETPEVRVVGLTERRQSHLMIHRSMELRVLEQQRHSVSERDLRDLPRSRDKLKEVVSLWKLRGQKPDANSNETAESLAHALKHIKEVNTQPQNTTTARLRFRHAALHSITRSKARKIKEKEESESQKAMNVLAKSFIGSKLTGTSTLDEATQKFNFSTQSYSVLKSAKHVDVDILLLSNNKRRPSRVSSHKALIPLPSPYDPATQIDEGKCAKMNSGHGNMITVNGISASPINKPAPSPKEQLYTRPDSPSDTISERSENDENNHRDSVCSLAVGTMFSVDYETRDGSAKHGKDYTSVKGTMNFQLGTSKHILRIPIIQHDDYKNKEFFVILKKPTPASIVDLGEPSLTKVTIIDDDEPGEFSFEQASYHANFMTEDVTCTVVRRRGCDGCVTVNYHTLNGTATGGTEEQIERKECDFEAVSDGVLTFQHGETSKMIEIRINPECQNKNFIVLLHDPSPGARIGEKSATVAHVSSDVDDIVDRVANIITSEDEQSLTKSWRSQFEDAIVIQGEEDDDGNIQPLTTMDFILHLLTIFWKVLFAFIPPRNVLGGWAAFVFSLGFIAILTAIVEQLGKLLGCVVGLKNSVTGITIIAIGTSLPDTFASKTAALQDSGADAAIGNITGSNSVNVFLGLGLPWVISVCYHAAMGTKFRVSSGNLSFSVLVYTSCGACCLVILVLRRVFLGGELGGSLLTKWSTGLFLVFLWLLYTVLSSLMAYGYIPGTI</sequence>
<dbReference type="OrthoDB" id="418484at2759"/>
<evidence type="ECO:0000256" key="2">
    <source>
        <dbReference type="ARBA" id="ARBA00007489"/>
    </source>
</evidence>
<dbReference type="InterPro" id="IPR044880">
    <property type="entry name" value="NCX_ion-bd_dom_sf"/>
</dbReference>
<keyword evidence="17" id="KW-0325">Glycoprotein</keyword>
<feature type="transmembrane region" description="Helical" evidence="21">
    <location>
        <begin position="894"/>
        <end position="914"/>
    </location>
</feature>
<dbReference type="KEGG" id="aten:116305671"/>
<gene>
    <name evidence="24 25" type="primary">LOC116305671</name>
</gene>
<feature type="transmembrane region" description="Helical" evidence="21">
    <location>
        <begin position="934"/>
        <end position="956"/>
    </location>
</feature>
<feature type="transmembrane region" description="Helical" evidence="21">
    <location>
        <begin position="763"/>
        <end position="779"/>
    </location>
</feature>
<keyword evidence="13 21" id="KW-1133">Transmembrane helix</keyword>
<dbReference type="GO" id="GO:0005432">
    <property type="term" value="F:calcium:sodium antiporter activity"/>
    <property type="evidence" value="ECO:0007669"/>
    <property type="project" value="InterPro"/>
</dbReference>
<evidence type="ECO:0000256" key="21">
    <source>
        <dbReference type="SAM" id="Phobius"/>
    </source>
</evidence>
<evidence type="ECO:0000256" key="5">
    <source>
        <dbReference type="ARBA" id="ARBA00022475"/>
    </source>
</evidence>
<evidence type="ECO:0000256" key="9">
    <source>
        <dbReference type="ARBA" id="ARBA00022729"/>
    </source>
</evidence>
<evidence type="ECO:0000256" key="3">
    <source>
        <dbReference type="ARBA" id="ARBA00022448"/>
    </source>
</evidence>
<keyword evidence="12" id="KW-0112">Calmodulin-binding</keyword>
<dbReference type="SMART" id="SM00237">
    <property type="entry name" value="Calx_beta"/>
    <property type="match status" value="1"/>
</dbReference>
<keyword evidence="15" id="KW-0406">Ion transport</keyword>
<dbReference type="Proteomes" id="UP000515163">
    <property type="component" value="Unplaced"/>
</dbReference>
<dbReference type="Gene3D" id="2.60.40.2030">
    <property type="match status" value="2"/>
</dbReference>
<feature type="transmembrane region" description="Helical" evidence="21">
    <location>
        <begin position="785"/>
        <end position="804"/>
    </location>
</feature>
<evidence type="ECO:0000256" key="13">
    <source>
        <dbReference type="ARBA" id="ARBA00022989"/>
    </source>
</evidence>
<dbReference type="GO" id="GO:0042383">
    <property type="term" value="C:sarcolemma"/>
    <property type="evidence" value="ECO:0007669"/>
    <property type="project" value="TreeGrafter"/>
</dbReference>
<keyword evidence="23" id="KW-1185">Reference proteome</keyword>
<keyword evidence="9" id="KW-0732">Signal</keyword>
<keyword evidence="10" id="KW-0677">Repeat</keyword>
<keyword evidence="14" id="KW-0915">Sodium</keyword>
<feature type="transmembrane region" description="Helical" evidence="21">
    <location>
        <begin position="811"/>
        <end position="831"/>
    </location>
</feature>
<feature type="transmembrane region" description="Helical" evidence="21">
    <location>
        <begin position="39"/>
        <end position="67"/>
    </location>
</feature>
<evidence type="ECO:0000256" key="12">
    <source>
        <dbReference type="ARBA" id="ARBA00022860"/>
    </source>
</evidence>
<protein>
    <submittedName>
        <fullName evidence="24 25">Sodium/calcium exchanger 3-like</fullName>
    </submittedName>
</protein>
<evidence type="ECO:0000256" key="15">
    <source>
        <dbReference type="ARBA" id="ARBA00023065"/>
    </source>
</evidence>
<comment type="catalytic activity">
    <reaction evidence="19">
        <text>Ca(2+)(in) + 3 Na(+)(out) = Ca(2+)(out) + 3 Na(+)(in)</text>
        <dbReference type="Rhea" id="RHEA:69955"/>
        <dbReference type="ChEBI" id="CHEBI:29101"/>
        <dbReference type="ChEBI" id="CHEBI:29108"/>
    </reaction>
</comment>
<keyword evidence="3" id="KW-0813">Transport</keyword>
<evidence type="ECO:0000256" key="1">
    <source>
        <dbReference type="ARBA" id="ARBA00004651"/>
    </source>
</evidence>
<keyword evidence="7 21" id="KW-0812">Transmembrane</keyword>
<dbReference type="PANTHER" id="PTHR11878:SF70">
    <property type="entry name" value="CALX-BETA DOMAIN-CONTAINING PROTEIN"/>
    <property type="match status" value="1"/>
</dbReference>
<evidence type="ECO:0000256" key="4">
    <source>
        <dbReference type="ARBA" id="ARBA00022449"/>
    </source>
</evidence>
<dbReference type="GO" id="GO:0007154">
    <property type="term" value="P:cell communication"/>
    <property type="evidence" value="ECO:0007669"/>
    <property type="project" value="InterPro"/>
</dbReference>
<keyword evidence="5" id="KW-1003">Cell membrane</keyword>
<dbReference type="PANTHER" id="PTHR11878">
    <property type="entry name" value="SODIUM/CALCIUM EXCHANGER"/>
    <property type="match status" value="1"/>
</dbReference>
<evidence type="ECO:0000256" key="10">
    <source>
        <dbReference type="ARBA" id="ARBA00022737"/>
    </source>
</evidence>
<dbReference type="GO" id="GO:0030424">
    <property type="term" value="C:axon"/>
    <property type="evidence" value="ECO:0007669"/>
    <property type="project" value="TreeGrafter"/>
</dbReference>
<dbReference type="GO" id="GO:0098794">
    <property type="term" value="C:postsynapse"/>
    <property type="evidence" value="ECO:0007669"/>
    <property type="project" value="TreeGrafter"/>
</dbReference>
<feature type="region of interest" description="Disordered" evidence="20">
    <location>
        <begin position="460"/>
        <end position="503"/>
    </location>
</feature>
<accession>A0A6P8J0X3</accession>
<organism evidence="23 24">
    <name type="scientific">Actinia tenebrosa</name>
    <name type="common">Australian red waratah sea anemone</name>
    <dbReference type="NCBI Taxonomy" id="6105"/>
    <lineage>
        <taxon>Eukaryota</taxon>
        <taxon>Metazoa</taxon>
        <taxon>Cnidaria</taxon>
        <taxon>Anthozoa</taxon>
        <taxon>Hexacorallia</taxon>
        <taxon>Actiniaria</taxon>
        <taxon>Actiniidae</taxon>
        <taxon>Actinia</taxon>
    </lineage>
</organism>
<keyword evidence="4" id="KW-0050">Antiport</keyword>
<dbReference type="GO" id="GO:0046872">
    <property type="term" value="F:metal ion binding"/>
    <property type="evidence" value="ECO:0007669"/>
    <property type="project" value="UniProtKB-KW"/>
</dbReference>
<dbReference type="GO" id="GO:0098703">
    <property type="term" value="P:calcium ion import across plasma membrane"/>
    <property type="evidence" value="ECO:0007669"/>
    <property type="project" value="TreeGrafter"/>
</dbReference>
<dbReference type="GO" id="GO:0005516">
    <property type="term" value="F:calmodulin binding"/>
    <property type="evidence" value="ECO:0007669"/>
    <property type="project" value="UniProtKB-KW"/>
</dbReference>
<dbReference type="RefSeq" id="XP_031571490.1">
    <property type="nucleotide sequence ID" value="XM_031715630.1"/>
</dbReference>
<keyword evidence="6" id="KW-0109">Calcium transport</keyword>
<dbReference type="Pfam" id="PF03160">
    <property type="entry name" value="Calx-beta"/>
    <property type="match status" value="1"/>
</dbReference>
<evidence type="ECO:0000256" key="11">
    <source>
        <dbReference type="ARBA" id="ARBA00022837"/>
    </source>
</evidence>
<dbReference type="InterPro" id="IPR003644">
    <property type="entry name" value="Calx_beta"/>
</dbReference>
<evidence type="ECO:0000256" key="6">
    <source>
        <dbReference type="ARBA" id="ARBA00022568"/>
    </source>
</evidence>